<keyword evidence="5" id="KW-0472">Membrane</keyword>
<keyword evidence="7" id="KW-0732">Signal</keyword>
<keyword evidence="6" id="KW-0998">Cell outer membrane</keyword>
<keyword evidence="10" id="KW-1185">Reference proteome</keyword>
<dbReference type="SUPFAM" id="SSF56935">
    <property type="entry name" value="Porins"/>
    <property type="match status" value="1"/>
</dbReference>
<dbReference type="SUPFAM" id="SSF49464">
    <property type="entry name" value="Carboxypeptidase regulatory domain-like"/>
    <property type="match status" value="1"/>
</dbReference>
<protein>
    <submittedName>
        <fullName evidence="9">TonB-dependent receptor</fullName>
    </submittedName>
</protein>
<evidence type="ECO:0000256" key="2">
    <source>
        <dbReference type="ARBA" id="ARBA00022448"/>
    </source>
</evidence>
<dbReference type="PANTHER" id="PTHR30069:SF46">
    <property type="entry name" value="OAR PROTEIN"/>
    <property type="match status" value="1"/>
</dbReference>
<evidence type="ECO:0000256" key="1">
    <source>
        <dbReference type="ARBA" id="ARBA00004571"/>
    </source>
</evidence>
<evidence type="ECO:0000313" key="9">
    <source>
        <dbReference type="EMBL" id="QOY88638.1"/>
    </source>
</evidence>
<keyword evidence="9" id="KW-0675">Receptor</keyword>
<evidence type="ECO:0000256" key="5">
    <source>
        <dbReference type="ARBA" id="ARBA00023136"/>
    </source>
</evidence>
<evidence type="ECO:0000313" key="10">
    <source>
        <dbReference type="Proteomes" id="UP000593892"/>
    </source>
</evidence>
<keyword evidence="3" id="KW-1134">Transmembrane beta strand</keyword>
<dbReference type="PANTHER" id="PTHR30069">
    <property type="entry name" value="TONB-DEPENDENT OUTER MEMBRANE RECEPTOR"/>
    <property type="match status" value="1"/>
</dbReference>
<dbReference type="InterPro" id="IPR039426">
    <property type="entry name" value="TonB-dep_rcpt-like"/>
</dbReference>
<dbReference type="EMBL" id="CP063849">
    <property type="protein sequence ID" value="QOY88638.1"/>
    <property type="molecule type" value="Genomic_DNA"/>
</dbReference>
<dbReference type="Gene3D" id="2.60.40.1120">
    <property type="entry name" value="Carboxypeptidase-like, regulatory domain"/>
    <property type="match status" value="1"/>
</dbReference>
<dbReference type="Pfam" id="PF13620">
    <property type="entry name" value="CarboxypepD_reg"/>
    <property type="match status" value="1"/>
</dbReference>
<organism evidence="9 10">
    <name type="scientific">Paludibaculum fermentans</name>
    <dbReference type="NCBI Taxonomy" id="1473598"/>
    <lineage>
        <taxon>Bacteria</taxon>
        <taxon>Pseudomonadati</taxon>
        <taxon>Acidobacteriota</taxon>
        <taxon>Terriglobia</taxon>
        <taxon>Bryobacterales</taxon>
        <taxon>Bryobacteraceae</taxon>
        <taxon>Paludibaculum</taxon>
    </lineage>
</organism>
<reference evidence="9 10" key="1">
    <citation type="submission" date="2020-10" db="EMBL/GenBank/DDBJ databases">
        <title>Complete genome sequence of Paludibaculum fermentans P105T, a facultatively anaerobic acidobacterium capable of dissimilatory Fe(III) reduction.</title>
        <authorList>
            <person name="Dedysh S.N."/>
            <person name="Beletsky A.V."/>
            <person name="Kulichevskaya I.S."/>
            <person name="Mardanov A.V."/>
            <person name="Ravin N.V."/>
        </authorList>
    </citation>
    <scope>NUCLEOTIDE SEQUENCE [LARGE SCALE GENOMIC DNA]</scope>
    <source>
        <strain evidence="9 10">P105</strain>
    </source>
</reference>
<evidence type="ECO:0000256" key="6">
    <source>
        <dbReference type="ARBA" id="ARBA00023237"/>
    </source>
</evidence>
<dbReference type="InterPro" id="IPR008969">
    <property type="entry name" value="CarboxyPept-like_regulatory"/>
</dbReference>
<proteinExistence type="predicted"/>
<keyword evidence="2" id="KW-0813">Transport</keyword>
<keyword evidence="4" id="KW-0812">Transmembrane</keyword>
<dbReference type="GO" id="GO:0015344">
    <property type="term" value="F:siderophore uptake transmembrane transporter activity"/>
    <property type="evidence" value="ECO:0007669"/>
    <property type="project" value="TreeGrafter"/>
</dbReference>
<evidence type="ECO:0000256" key="4">
    <source>
        <dbReference type="ARBA" id="ARBA00022692"/>
    </source>
</evidence>
<sequence>MRESRVRQFVAGAILCTVGLLTFATQPAFAQGSDSALLRGTVTDSSGAAVPGAQVTLTDQATGVAGKTVCDGVGRYTFNALRPSTYSASVEAQGFKTSTQSNIILRVGQQSDLSFSLEIGSATQTIEVKSDAALLNTVSGALGAEVSNKYIVEMPLLDRNVTSLAFLAPGVTEVTGTKVADFGGTMFSSNGQRYATAEFRLDGGIASHPEGGEGGTTFVGYLPTVEAIQEFKVQTNSFSAEYGNNGGTVISMITKSGSNQFHGSGWYFFRRPGMDANDFFANRDCPPPGDPTRPDNGCKGSYAHDQYGASLGGPIKRQKSFFFTDFERLRHNVPFTINTTVPTELQKKGDFSKTFNSDGDLMGIFNPCPIVHSSATDATGRPSCSVSPVMSGGEIVDYKRAPFPGNIIPASLMDPVMLKAIALYPAATSAGDAATGANNYSSKLVDQSNLYKLDGKIDHYFSDTSRMAGRYSRSRSDQFTPNPFLSNNDNLYNSDGVTLEHTWTPRPTLMWTNRATFTRYANFQHVPVSADPDTIGFPTSLTLNPAFRQKNFPSLYLDNYQGLNADVSTNTIETDTQYSFNSLLTKIAGGHNMKFGADYRIFLNTFFQPSNTAGGLNFGAAATAQSVYDPNTDAEGNAVATMLLGYMDSGAVSASPAVANRSSESSFFFQDDWRITNKLTINVGLRYEWSTPYTERYDRSQFTCLSCDSGIVVPGLGKIMGTTIMAGKDIRRSTIDKNNVAPRIGFAYSPDQKTVIRGGAGIYYGLSYATNWQYAGASWLRDISIQGTKDGGVTQFATIENPFPVGFVQPPGNRYGALAEWGYPNYNHASVDNRNAEIYQWNLGVQRQMPGGFMVEASYSANRSTHLPWKKNPQNYNVLSRAAREQYGVAGLNQQVANPFQYLFSGPNAIFDSPDSIYNDPTIARINVLRPYPQFPGYFGGFPPFAASSLYNSLQMRFEKRASHGVSFTGAYTFSHFVSTSDEGANRWVGRISAGEPQDLTNLAAEKSISANDTPHRLAIATVYELPVGHGRSFGGSMPKALDAVIGGWKLNAFVTLQSGQPMTVLMRTNRLTGGVQRPNITGDPRSQYSIHEVVDGAGSFFNTAAFSAPGDQVPGNAPRYLDAARVDGIRNLDLGIGKIIRVGEGRFFELRGEFFNALNTPRFSQPNTSFGSSSFGTIASQANQSRHGQLGLRFVY</sequence>
<comment type="subcellular location">
    <subcellularLocation>
        <location evidence="1">Cell outer membrane</location>
        <topology evidence="1">Multi-pass membrane protein</topology>
    </subcellularLocation>
</comment>
<dbReference type="Gene3D" id="2.40.170.20">
    <property type="entry name" value="TonB-dependent receptor, beta-barrel domain"/>
    <property type="match status" value="1"/>
</dbReference>
<dbReference type="Proteomes" id="UP000593892">
    <property type="component" value="Chromosome"/>
</dbReference>
<dbReference type="GO" id="GO:0044718">
    <property type="term" value="P:siderophore transmembrane transport"/>
    <property type="evidence" value="ECO:0007669"/>
    <property type="project" value="TreeGrafter"/>
</dbReference>
<name>A0A7S7NRT3_PALFE</name>
<dbReference type="GO" id="GO:0009279">
    <property type="term" value="C:cell outer membrane"/>
    <property type="evidence" value="ECO:0007669"/>
    <property type="project" value="UniProtKB-SubCell"/>
</dbReference>
<evidence type="ECO:0000259" key="8">
    <source>
        <dbReference type="Pfam" id="PF25183"/>
    </source>
</evidence>
<feature type="signal peptide" evidence="7">
    <location>
        <begin position="1"/>
        <end position="30"/>
    </location>
</feature>
<accession>A0A7S7NRT3</accession>
<gene>
    <name evidence="9" type="ORF">IRI77_01365</name>
</gene>
<dbReference type="KEGG" id="pfer:IRI77_01365"/>
<dbReference type="InterPro" id="IPR057601">
    <property type="entry name" value="Oar-like_b-barrel"/>
</dbReference>
<dbReference type="AlphaFoldDB" id="A0A7S7NRT3"/>
<dbReference type="RefSeq" id="WP_194450300.1">
    <property type="nucleotide sequence ID" value="NZ_CP063849.1"/>
</dbReference>
<dbReference type="Pfam" id="PF25183">
    <property type="entry name" value="OMP_b-brl_4"/>
    <property type="match status" value="1"/>
</dbReference>
<dbReference type="InterPro" id="IPR036942">
    <property type="entry name" value="Beta-barrel_TonB_sf"/>
</dbReference>
<evidence type="ECO:0000256" key="3">
    <source>
        <dbReference type="ARBA" id="ARBA00022452"/>
    </source>
</evidence>
<feature type="domain" description="TonB-dependent transporter Oar-like beta-barrel" evidence="8">
    <location>
        <begin position="253"/>
        <end position="1190"/>
    </location>
</feature>
<feature type="chain" id="PRO_5032295355" evidence="7">
    <location>
        <begin position="31"/>
        <end position="1197"/>
    </location>
</feature>
<evidence type="ECO:0000256" key="7">
    <source>
        <dbReference type="SAM" id="SignalP"/>
    </source>
</evidence>